<dbReference type="InterPro" id="IPR011050">
    <property type="entry name" value="Pectin_lyase_fold/virulence"/>
</dbReference>
<keyword evidence="4 16" id="KW-0732">Signal</keyword>
<keyword evidence="6" id="KW-1015">Disulfide bond</keyword>
<evidence type="ECO:0000256" key="3">
    <source>
        <dbReference type="ARBA" id="ARBA00022525"/>
    </source>
</evidence>
<dbReference type="InterPro" id="IPR012334">
    <property type="entry name" value="Pectin_lyas_fold"/>
</dbReference>
<evidence type="ECO:0000256" key="16">
    <source>
        <dbReference type="SAM" id="SignalP"/>
    </source>
</evidence>
<protein>
    <recommendedName>
        <fullName evidence="13">galacturonan 1,4-alpha-galacturonidase</fullName>
        <ecNumber evidence="13">3.2.1.67</ecNumber>
    </recommendedName>
</protein>
<evidence type="ECO:0000256" key="8">
    <source>
        <dbReference type="ARBA" id="ARBA00023277"/>
    </source>
</evidence>
<comment type="function">
    <text evidence="12">Specific in hydrolyzing the terminal glycosidic bond of polygalacturonic acid and oligogalacturonates.</text>
</comment>
<proteinExistence type="inferred from homology"/>
<sequence length="404" mass="44170">MILLITAQLLLLLVAPALAGMNKTGTLCTVTPSGGKDDSPSIMDAFKQCGQNGQIEITEGDFTIAKVMDVLNLQNCDISIKGKLTWNDDIQYWLKNSIGVTYAQRSTAWRLGGTNFSMRGHGKALFFGNGQKWYDQNRGNSNQAGRPISLTLWKATNVFIDGITWRQPQFWHTFVAHSQNITMTNLDMNATSNSQWSTVNTDGTDTWNSKDIFIQNWVVTCGDDCISIKGNSSNIHVKNVTCYESGAMCIGSLGNPASTPDYVDNVLFEDITAIHSSNAAWIKTYPGQGHVKNVTFRNINFKDVNQPIYISPCIYSYQNCDSSKLKISDITWENITGTSRYNVGAGIHCSAAAPCTGLKFKNIDVKPKNGGTAKFLCSNINSDSGLQCTGTCPGGWKQQLSGDA</sequence>
<dbReference type="EC" id="3.2.1.67" evidence="13"/>
<dbReference type="InterPro" id="IPR000743">
    <property type="entry name" value="Glyco_hydro_28"/>
</dbReference>
<evidence type="ECO:0000256" key="7">
    <source>
        <dbReference type="ARBA" id="ARBA00023180"/>
    </source>
</evidence>
<dbReference type="GO" id="GO:0071555">
    <property type="term" value="P:cell wall organization"/>
    <property type="evidence" value="ECO:0007669"/>
    <property type="project" value="UniProtKB-KW"/>
</dbReference>
<dbReference type="GO" id="GO:0000272">
    <property type="term" value="P:polysaccharide catabolic process"/>
    <property type="evidence" value="ECO:0007669"/>
    <property type="project" value="UniProtKB-KW"/>
</dbReference>
<evidence type="ECO:0000256" key="15">
    <source>
        <dbReference type="RuleBase" id="RU361169"/>
    </source>
</evidence>
<evidence type="ECO:0000256" key="14">
    <source>
        <dbReference type="ARBA" id="ARBA00048766"/>
    </source>
</evidence>
<reference evidence="17" key="1">
    <citation type="journal article" date="2020" name="Stud. Mycol.">
        <title>101 Dothideomycetes genomes: a test case for predicting lifestyles and emergence of pathogens.</title>
        <authorList>
            <person name="Haridas S."/>
            <person name="Albert R."/>
            <person name="Binder M."/>
            <person name="Bloem J."/>
            <person name="Labutti K."/>
            <person name="Salamov A."/>
            <person name="Andreopoulos B."/>
            <person name="Baker S."/>
            <person name="Barry K."/>
            <person name="Bills G."/>
            <person name="Bluhm B."/>
            <person name="Cannon C."/>
            <person name="Castanera R."/>
            <person name="Culley D."/>
            <person name="Daum C."/>
            <person name="Ezra D."/>
            <person name="Gonzalez J."/>
            <person name="Henrissat B."/>
            <person name="Kuo A."/>
            <person name="Liang C."/>
            <person name="Lipzen A."/>
            <person name="Lutzoni F."/>
            <person name="Magnuson J."/>
            <person name="Mondo S."/>
            <person name="Nolan M."/>
            <person name="Ohm R."/>
            <person name="Pangilinan J."/>
            <person name="Park H.-J."/>
            <person name="Ramirez L."/>
            <person name="Alfaro M."/>
            <person name="Sun H."/>
            <person name="Tritt A."/>
            <person name="Yoshinaga Y."/>
            <person name="Zwiers L.-H."/>
            <person name="Turgeon B."/>
            <person name="Goodwin S."/>
            <person name="Spatafora J."/>
            <person name="Crous P."/>
            <person name="Grigoriev I."/>
        </authorList>
    </citation>
    <scope>NUCLEOTIDE SEQUENCE</scope>
    <source>
        <strain evidence="17">CBS 109.77</strain>
    </source>
</reference>
<keyword evidence="5 15" id="KW-0378">Hydrolase</keyword>
<dbReference type="EMBL" id="MU001809">
    <property type="protein sequence ID" value="KAF2797325.1"/>
    <property type="molecule type" value="Genomic_DNA"/>
</dbReference>
<evidence type="ECO:0000256" key="2">
    <source>
        <dbReference type="ARBA" id="ARBA00008834"/>
    </source>
</evidence>
<feature type="chain" id="PRO_5025575929" description="galacturonan 1,4-alpha-galacturonidase" evidence="16">
    <location>
        <begin position="20"/>
        <end position="404"/>
    </location>
</feature>
<evidence type="ECO:0000256" key="13">
    <source>
        <dbReference type="ARBA" id="ARBA00038933"/>
    </source>
</evidence>
<dbReference type="GO" id="GO:0004650">
    <property type="term" value="F:polygalacturonase activity"/>
    <property type="evidence" value="ECO:0007669"/>
    <property type="project" value="InterPro"/>
</dbReference>
<dbReference type="SUPFAM" id="SSF51126">
    <property type="entry name" value="Pectin lyase-like"/>
    <property type="match status" value="1"/>
</dbReference>
<dbReference type="OrthoDB" id="187139at2759"/>
<keyword evidence="7" id="KW-0325">Glycoprotein</keyword>
<dbReference type="Pfam" id="PF00295">
    <property type="entry name" value="Glyco_hydro_28"/>
    <property type="match status" value="1"/>
</dbReference>
<keyword evidence="11" id="KW-0624">Polysaccharide degradation</keyword>
<dbReference type="Proteomes" id="UP000799757">
    <property type="component" value="Unassembled WGS sequence"/>
</dbReference>
<evidence type="ECO:0000256" key="9">
    <source>
        <dbReference type="ARBA" id="ARBA00023295"/>
    </source>
</evidence>
<evidence type="ECO:0000313" key="18">
    <source>
        <dbReference type="Proteomes" id="UP000799757"/>
    </source>
</evidence>
<accession>A0A6A6XN06</accession>
<evidence type="ECO:0000256" key="10">
    <source>
        <dbReference type="ARBA" id="ARBA00023316"/>
    </source>
</evidence>
<dbReference type="AlphaFoldDB" id="A0A6A6XN06"/>
<dbReference type="GO" id="GO:0047911">
    <property type="term" value="F:galacturan 1,4-alpha-galacturonidase activity"/>
    <property type="evidence" value="ECO:0007669"/>
    <property type="project" value="UniProtKB-EC"/>
</dbReference>
<evidence type="ECO:0000256" key="11">
    <source>
        <dbReference type="ARBA" id="ARBA00023326"/>
    </source>
</evidence>
<organism evidence="17 18">
    <name type="scientific">Melanomma pulvis-pyrius CBS 109.77</name>
    <dbReference type="NCBI Taxonomy" id="1314802"/>
    <lineage>
        <taxon>Eukaryota</taxon>
        <taxon>Fungi</taxon>
        <taxon>Dikarya</taxon>
        <taxon>Ascomycota</taxon>
        <taxon>Pezizomycotina</taxon>
        <taxon>Dothideomycetes</taxon>
        <taxon>Pleosporomycetidae</taxon>
        <taxon>Pleosporales</taxon>
        <taxon>Melanommataceae</taxon>
        <taxon>Melanomma</taxon>
    </lineage>
</organism>
<dbReference type="Gene3D" id="2.160.20.10">
    <property type="entry name" value="Single-stranded right-handed beta-helix, Pectin lyase-like"/>
    <property type="match status" value="1"/>
</dbReference>
<keyword evidence="8" id="KW-0119">Carbohydrate metabolism</keyword>
<name>A0A6A6XN06_9PLEO</name>
<evidence type="ECO:0000313" key="17">
    <source>
        <dbReference type="EMBL" id="KAF2797325.1"/>
    </source>
</evidence>
<keyword evidence="10" id="KW-0961">Cell wall biogenesis/degradation</keyword>
<dbReference type="GO" id="GO:0005576">
    <property type="term" value="C:extracellular region"/>
    <property type="evidence" value="ECO:0007669"/>
    <property type="project" value="UniProtKB-SubCell"/>
</dbReference>
<evidence type="ECO:0000256" key="4">
    <source>
        <dbReference type="ARBA" id="ARBA00022729"/>
    </source>
</evidence>
<evidence type="ECO:0000256" key="5">
    <source>
        <dbReference type="ARBA" id="ARBA00022801"/>
    </source>
</evidence>
<comment type="subcellular location">
    <subcellularLocation>
        <location evidence="1">Secreted</location>
    </subcellularLocation>
</comment>
<gene>
    <name evidence="17" type="ORF">K505DRAFT_235764</name>
</gene>
<evidence type="ECO:0000256" key="1">
    <source>
        <dbReference type="ARBA" id="ARBA00004613"/>
    </source>
</evidence>
<keyword evidence="9 15" id="KW-0326">Glycosidase</keyword>
<keyword evidence="18" id="KW-1185">Reference proteome</keyword>
<dbReference type="PANTHER" id="PTHR31736">
    <property type="match status" value="1"/>
</dbReference>
<evidence type="ECO:0000256" key="6">
    <source>
        <dbReference type="ARBA" id="ARBA00023157"/>
    </source>
</evidence>
<keyword evidence="3" id="KW-0964">Secreted</keyword>
<feature type="signal peptide" evidence="16">
    <location>
        <begin position="1"/>
        <end position="19"/>
    </location>
</feature>
<evidence type="ECO:0000256" key="12">
    <source>
        <dbReference type="ARBA" id="ARBA00037312"/>
    </source>
</evidence>
<comment type="catalytic activity">
    <reaction evidence="14">
        <text>[(1-&gt;4)-alpha-D-galacturonosyl](n) + H2O = alpha-D-galacturonate + [(1-&gt;4)-alpha-D-galacturonosyl](n-1)</text>
        <dbReference type="Rhea" id="RHEA:14117"/>
        <dbReference type="Rhea" id="RHEA-COMP:14570"/>
        <dbReference type="Rhea" id="RHEA-COMP:14572"/>
        <dbReference type="ChEBI" id="CHEBI:15377"/>
        <dbReference type="ChEBI" id="CHEBI:58658"/>
        <dbReference type="ChEBI" id="CHEBI:140523"/>
        <dbReference type="EC" id="3.2.1.67"/>
    </reaction>
</comment>
<comment type="similarity">
    <text evidence="2 15">Belongs to the glycosyl hydrolase 28 family.</text>
</comment>
<dbReference type="PANTHER" id="PTHR31736:SF12">
    <property type="entry name" value="EXO-POLYGALACTURONASE, PUTATIVE-RELATED"/>
    <property type="match status" value="1"/>
</dbReference>